<accession>A0A225WEZ6</accession>
<dbReference type="Proteomes" id="UP000198211">
    <property type="component" value="Unassembled WGS sequence"/>
</dbReference>
<dbReference type="OrthoDB" id="99302at2759"/>
<name>A0A225WEZ6_9STRA</name>
<sequence>MNIPLKQGTSYEEITQLIRLGHEIQRKQCGENQRRFRQRQNDWILDMEISTQKLHAEIYALELRRSRVAAAVINANKLWNVAVRYLEVFRGGLAPSSNFTGKPATQFDKQLEFVQTAMTPNVVCYAGYGPEVIMRSWRFSQSFDEVNVEIEKLEEVNNAVVAFTKTSVTFTSQTIRTLFPHLCCTTRGSTSPNWGNKLVGQRIVMRGSTYFEWDGGSSRVSRVMTHSDMMTPMLRILGSLEAVDRVFESARICPNFQMR</sequence>
<comment type="caution">
    <text evidence="1">The sequence shown here is derived from an EMBL/GenBank/DDBJ whole genome shotgun (WGS) entry which is preliminary data.</text>
</comment>
<dbReference type="AlphaFoldDB" id="A0A225WEZ6"/>
<organism evidence="1 2">
    <name type="scientific">Phytophthora megakarya</name>
    <dbReference type="NCBI Taxonomy" id="4795"/>
    <lineage>
        <taxon>Eukaryota</taxon>
        <taxon>Sar</taxon>
        <taxon>Stramenopiles</taxon>
        <taxon>Oomycota</taxon>
        <taxon>Peronosporomycetes</taxon>
        <taxon>Peronosporales</taxon>
        <taxon>Peronosporaceae</taxon>
        <taxon>Phytophthora</taxon>
    </lineage>
</organism>
<reference evidence="2" key="1">
    <citation type="submission" date="2017-03" db="EMBL/GenBank/DDBJ databases">
        <title>Phytopthora megakarya and P. palmivora, two closely related causual agents of cacao black pod achieved similar genome size and gene model numbers by different mechanisms.</title>
        <authorList>
            <person name="Ali S."/>
            <person name="Shao J."/>
            <person name="Larry D.J."/>
            <person name="Kronmiller B."/>
            <person name="Shen D."/>
            <person name="Strem M.D."/>
            <person name="Melnick R.L."/>
            <person name="Guiltinan M.J."/>
            <person name="Tyler B.M."/>
            <person name="Meinhardt L.W."/>
            <person name="Bailey B.A."/>
        </authorList>
    </citation>
    <scope>NUCLEOTIDE SEQUENCE [LARGE SCALE GENOMIC DNA]</scope>
    <source>
        <strain evidence="2">zdho120</strain>
    </source>
</reference>
<evidence type="ECO:0000313" key="2">
    <source>
        <dbReference type="Proteomes" id="UP000198211"/>
    </source>
</evidence>
<keyword evidence="2" id="KW-1185">Reference proteome</keyword>
<proteinExistence type="predicted"/>
<protein>
    <submittedName>
        <fullName evidence="1">Uncharacterized protein</fullName>
    </submittedName>
</protein>
<evidence type="ECO:0000313" key="1">
    <source>
        <dbReference type="EMBL" id="OWZ16296.1"/>
    </source>
</evidence>
<dbReference type="EMBL" id="NBNE01000958">
    <property type="protein sequence ID" value="OWZ16296.1"/>
    <property type="molecule type" value="Genomic_DNA"/>
</dbReference>
<gene>
    <name evidence="1" type="ORF">PHMEG_0009928</name>
</gene>